<dbReference type="InterPro" id="IPR000037">
    <property type="entry name" value="SsrA-bd_prot"/>
</dbReference>
<dbReference type="NCBIfam" id="NF003843">
    <property type="entry name" value="PRK05422.1"/>
    <property type="match status" value="1"/>
</dbReference>
<evidence type="ECO:0000256" key="2">
    <source>
        <dbReference type="ARBA" id="ARBA00022884"/>
    </source>
</evidence>
<comment type="function">
    <text evidence="3">Required for rescue of stalled ribosomes mediated by trans-translation. Binds to transfer-messenger RNA (tmRNA), required for stable association of tmRNA with ribosomes. tmRNA and SmpB together mimic tRNA shape, replacing the anticodon stem-loop with SmpB. tmRNA is encoded by the ssrA gene; the 2 termini fold to resemble tRNA(Ala) and it encodes a 'tag peptide', a short internal open reading frame. During trans-translation Ala-aminoacylated tmRNA acts like a tRNA, entering the A-site of stalled ribosomes, displacing the stalled mRNA. The ribosome then switches to translate the ORF on the tmRNA; the nascent peptide is terminated with the 'tag peptide' encoded by the tmRNA and targeted for degradation. The ribosome is freed to recommence translation, which seems to be the essential function of trans-translation.</text>
</comment>
<sequence length="155" mass="17467">MPISYIIRLKTMKITNKRAKFDYKLEDERFEAGLSLSGGEAKAIRTGHLDLSGSVARIVGGEAWLINANIPVLGSSKYDAKRSRKLLLHKNEIVSIATKAKQQKLTLLPLAVYTKGRLVKAELALGKPKKKFEKKEEIKLRDIKRDIAQELRVKI</sequence>
<proteinExistence type="inferred from homology"/>
<dbReference type="STRING" id="1802513.A3E46_02480"/>
<evidence type="ECO:0000256" key="3">
    <source>
        <dbReference type="HAMAP-Rule" id="MF_00023"/>
    </source>
</evidence>
<name>A0A1F8AWZ4_9BACT</name>
<dbReference type="AlphaFoldDB" id="A0A1F8AWZ4"/>
<dbReference type="GO" id="GO:0005829">
    <property type="term" value="C:cytosol"/>
    <property type="evidence" value="ECO:0007669"/>
    <property type="project" value="TreeGrafter"/>
</dbReference>
<evidence type="ECO:0000313" key="4">
    <source>
        <dbReference type="EMBL" id="OGM55765.1"/>
    </source>
</evidence>
<dbReference type="GO" id="GO:0070930">
    <property type="term" value="P:trans-translation-dependent protein tagging"/>
    <property type="evidence" value="ECO:0007669"/>
    <property type="project" value="TreeGrafter"/>
</dbReference>
<organism evidence="4 5">
    <name type="scientific">Candidatus Woesebacteria bacterium RIFCSPHIGHO2_12_FULL_46_16</name>
    <dbReference type="NCBI Taxonomy" id="1802513"/>
    <lineage>
        <taxon>Bacteria</taxon>
        <taxon>Candidatus Woeseibacteriota</taxon>
    </lineage>
</organism>
<dbReference type="InterPro" id="IPR023620">
    <property type="entry name" value="SmpB"/>
</dbReference>
<dbReference type="CDD" id="cd09294">
    <property type="entry name" value="SmpB"/>
    <property type="match status" value="1"/>
</dbReference>
<comment type="caution">
    <text evidence="4">The sequence shown here is derived from an EMBL/GenBank/DDBJ whole genome shotgun (WGS) entry which is preliminary data.</text>
</comment>
<dbReference type="Proteomes" id="UP000178313">
    <property type="component" value="Unassembled WGS sequence"/>
</dbReference>
<dbReference type="Pfam" id="PF01668">
    <property type="entry name" value="SmpB"/>
    <property type="match status" value="1"/>
</dbReference>
<dbReference type="GO" id="GO:0070929">
    <property type="term" value="P:trans-translation"/>
    <property type="evidence" value="ECO:0007669"/>
    <property type="project" value="UniProtKB-UniRule"/>
</dbReference>
<dbReference type="PANTHER" id="PTHR30308">
    <property type="entry name" value="TMRNA-BINDING COMPONENT OF TRANS-TRANSLATION TAGGING COMPLEX"/>
    <property type="match status" value="1"/>
</dbReference>
<dbReference type="HAMAP" id="MF_00023">
    <property type="entry name" value="SmpB"/>
    <property type="match status" value="1"/>
</dbReference>
<accession>A0A1F8AWZ4</accession>
<dbReference type="PANTHER" id="PTHR30308:SF2">
    <property type="entry name" value="SSRA-BINDING PROTEIN"/>
    <property type="match status" value="1"/>
</dbReference>
<evidence type="ECO:0000256" key="1">
    <source>
        <dbReference type="ARBA" id="ARBA00022490"/>
    </source>
</evidence>
<protein>
    <recommendedName>
        <fullName evidence="3">SsrA-binding protein</fullName>
    </recommendedName>
    <alternativeName>
        <fullName evidence="3">Small protein B</fullName>
    </alternativeName>
</protein>
<reference evidence="4 5" key="1">
    <citation type="journal article" date="2016" name="Nat. Commun.">
        <title>Thousands of microbial genomes shed light on interconnected biogeochemical processes in an aquifer system.</title>
        <authorList>
            <person name="Anantharaman K."/>
            <person name="Brown C.T."/>
            <person name="Hug L.A."/>
            <person name="Sharon I."/>
            <person name="Castelle C.J."/>
            <person name="Probst A.J."/>
            <person name="Thomas B.C."/>
            <person name="Singh A."/>
            <person name="Wilkins M.J."/>
            <person name="Karaoz U."/>
            <person name="Brodie E.L."/>
            <person name="Williams K.H."/>
            <person name="Hubbard S.S."/>
            <person name="Banfield J.F."/>
        </authorList>
    </citation>
    <scope>NUCLEOTIDE SEQUENCE [LARGE SCALE GENOMIC DNA]</scope>
</reference>
<gene>
    <name evidence="3" type="primary">smpB</name>
    <name evidence="4" type="ORF">A3E46_02480</name>
</gene>
<keyword evidence="2 3" id="KW-0694">RNA-binding</keyword>
<evidence type="ECO:0000313" key="5">
    <source>
        <dbReference type="Proteomes" id="UP000178313"/>
    </source>
</evidence>
<dbReference type="NCBIfam" id="TIGR00086">
    <property type="entry name" value="smpB"/>
    <property type="match status" value="1"/>
</dbReference>
<dbReference type="GO" id="GO:0003723">
    <property type="term" value="F:RNA binding"/>
    <property type="evidence" value="ECO:0007669"/>
    <property type="project" value="UniProtKB-UniRule"/>
</dbReference>
<dbReference type="SUPFAM" id="SSF74982">
    <property type="entry name" value="Small protein B (SmpB)"/>
    <property type="match status" value="1"/>
</dbReference>
<dbReference type="EMBL" id="MGGZ01000047">
    <property type="protein sequence ID" value="OGM55765.1"/>
    <property type="molecule type" value="Genomic_DNA"/>
</dbReference>
<keyword evidence="1 3" id="KW-0963">Cytoplasm</keyword>
<dbReference type="Gene3D" id="2.40.280.10">
    <property type="match status" value="1"/>
</dbReference>
<comment type="similarity">
    <text evidence="3">Belongs to the SmpB family.</text>
</comment>
<comment type="subcellular location">
    <subcellularLocation>
        <location evidence="3">Cytoplasm</location>
    </subcellularLocation>
    <text evidence="3">The tmRNA-SmpB complex associates with stalled 70S ribosomes.</text>
</comment>